<keyword evidence="1" id="KW-1185">Reference proteome</keyword>
<evidence type="ECO:0000313" key="1">
    <source>
        <dbReference type="Proteomes" id="UP000036681"/>
    </source>
</evidence>
<name>A0A0M3HGF7_ASCLU</name>
<dbReference type="WBParaSite" id="ALUE_0000060201-mRNA-1">
    <property type="protein sequence ID" value="ALUE_0000060201-mRNA-1"/>
    <property type="gene ID" value="ALUE_0000060201"/>
</dbReference>
<protein>
    <submittedName>
        <fullName evidence="2">PKP4</fullName>
    </submittedName>
</protein>
<organism evidence="1 2">
    <name type="scientific">Ascaris lumbricoides</name>
    <name type="common">Giant roundworm</name>
    <dbReference type="NCBI Taxonomy" id="6252"/>
    <lineage>
        <taxon>Eukaryota</taxon>
        <taxon>Metazoa</taxon>
        <taxon>Ecdysozoa</taxon>
        <taxon>Nematoda</taxon>
        <taxon>Chromadorea</taxon>
        <taxon>Rhabditida</taxon>
        <taxon>Spirurina</taxon>
        <taxon>Ascaridomorpha</taxon>
        <taxon>Ascaridoidea</taxon>
        <taxon>Ascarididae</taxon>
        <taxon>Ascaris</taxon>
    </lineage>
</organism>
<sequence length="192" mass="21405">MFTIRVTVTASRLLIKHFQVADNYGRLYAPSQLPPPGEARSASLGNMYTAVPPSTAGHSRSLDQMELAMRRFTLQTIAGGSGLVRRSVSQHSGHSQLTAPSYGSEYDVFEPMDPYPREEGSTHVPAGGVAVAIAASPLSPRSLVHRKCLFYYHFLFSFPNKVMVYVSRFFGSEVQNEPLKRNRKIKHFSDQR</sequence>
<evidence type="ECO:0000313" key="2">
    <source>
        <dbReference type="WBParaSite" id="ALUE_0000060201-mRNA-1"/>
    </source>
</evidence>
<accession>A0A0M3HGF7</accession>
<dbReference type="AlphaFoldDB" id="A0A0M3HGF7"/>
<reference evidence="2" key="1">
    <citation type="submission" date="2017-02" db="UniProtKB">
        <authorList>
            <consortium name="WormBaseParasite"/>
        </authorList>
    </citation>
    <scope>IDENTIFICATION</scope>
</reference>
<proteinExistence type="predicted"/>
<dbReference type="Proteomes" id="UP000036681">
    <property type="component" value="Unplaced"/>
</dbReference>